<reference evidence="2" key="2">
    <citation type="submission" date="2022-03" db="EMBL/GenBank/DDBJ databases">
        <title>Draft title - Genomic analysis of global carrot germplasm unveils the trajectory of domestication and the origin of high carotenoid orange carrot.</title>
        <authorList>
            <person name="Iorizzo M."/>
            <person name="Ellison S."/>
            <person name="Senalik D."/>
            <person name="Macko-Podgorni A."/>
            <person name="Grzebelus D."/>
            <person name="Bostan H."/>
            <person name="Rolling W."/>
            <person name="Curaba J."/>
            <person name="Simon P."/>
        </authorList>
    </citation>
    <scope>NUCLEOTIDE SEQUENCE</scope>
    <source>
        <tissue evidence="2">Leaf</tissue>
    </source>
</reference>
<organism evidence="1">
    <name type="scientific">Daucus carota subsp. sativus</name>
    <name type="common">Carrot</name>
    <dbReference type="NCBI Taxonomy" id="79200"/>
    <lineage>
        <taxon>Eukaryota</taxon>
        <taxon>Viridiplantae</taxon>
        <taxon>Streptophyta</taxon>
        <taxon>Embryophyta</taxon>
        <taxon>Tracheophyta</taxon>
        <taxon>Spermatophyta</taxon>
        <taxon>Magnoliopsida</taxon>
        <taxon>eudicotyledons</taxon>
        <taxon>Gunneridae</taxon>
        <taxon>Pentapetalae</taxon>
        <taxon>asterids</taxon>
        <taxon>campanulids</taxon>
        <taxon>Apiales</taxon>
        <taxon>Apiaceae</taxon>
        <taxon>Apioideae</taxon>
        <taxon>Scandiceae</taxon>
        <taxon>Daucinae</taxon>
        <taxon>Daucus</taxon>
        <taxon>Daucus sect. Daucus</taxon>
    </lineage>
</organism>
<reference evidence="1" key="1">
    <citation type="journal article" date="2016" name="Nat. Genet.">
        <title>A high-quality carrot genome assembly provides new insights into carotenoid accumulation and asterid genome evolution.</title>
        <authorList>
            <person name="Iorizzo M."/>
            <person name="Ellison S."/>
            <person name="Senalik D."/>
            <person name="Zeng P."/>
            <person name="Satapoomin P."/>
            <person name="Huang J."/>
            <person name="Bowman M."/>
            <person name="Iovene M."/>
            <person name="Sanseverino W."/>
            <person name="Cavagnaro P."/>
            <person name="Yildiz M."/>
            <person name="Macko-Podgorni A."/>
            <person name="Moranska E."/>
            <person name="Grzebelus E."/>
            <person name="Grzebelus D."/>
            <person name="Ashrafi H."/>
            <person name="Zheng Z."/>
            <person name="Cheng S."/>
            <person name="Spooner D."/>
            <person name="Van Deynze A."/>
            <person name="Simon P."/>
        </authorList>
    </citation>
    <scope>NUCLEOTIDE SEQUENCE [LARGE SCALE GENOMIC DNA]</scope>
    <source>
        <tissue evidence="1">Leaf</tissue>
    </source>
</reference>
<keyword evidence="3" id="KW-1185">Reference proteome</keyword>
<evidence type="ECO:0000313" key="2">
    <source>
        <dbReference type="EMBL" id="WOH04401.1"/>
    </source>
</evidence>
<evidence type="ECO:0000313" key="3">
    <source>
        <dbReference type="Proteomes" id="UP000077755"/>
    </source>
</evidence>
<accession>A0A164VFG6</accession>
<gene>
    <name evidence="1" type="ORF">DCAR_022369</name>
    <name evidence="2" type="ORF">DCAR_0623810</name>
</gene>
<sequence>MRHMETYMGEMTIRKSLLNKLRIVHNHKLLSWEKNTKNDIVISGTMRLAKGKKVVGLDDY</sequence>
<dbReference type="Proteomes" id="UP000077755">
    <property type="component" value="Chromosome 6"/>
</dbReference>
<dbReference type="EMBL" id="CP093348">
    <property type="protein sequence ID" value="WOH04401.1"/>
    <property type="molecule type" value="Genomic_DNA"/>
</dbReference>
<dbReference type="Gramene" id="KZM90266">
    <property type="protein sequence ID" value="KZM90266"/>
    <property type="gene ID" value="DCAR_022369"/>
</dbReference>
<evidence type="ECO:0000313" key="1">
    <source>
        <dbReference type="EMBL" id="KZM90266.1"/>
    </source>
</evidence>
<dbReference type="EMBL" id="LNRQ01000006">
    <property type="protein sequence ID" value="KZM90266.1"/>
    <property type="molecule type" value="Genomic_DNA"/>
</dbReference>
<name>A0A164VFG6_DAUCS</name>
<proteinExistence type="predicted"/>
<protein>
    <submittedName>
        <fullName evidence="1">Uncharacterized protein</fullName>
    </submittedName>
</protein>
<dbReference type="AlphaFoldDB" id="A0A164VFG6"/>